<accession>A0A4Y7JP59</accession>
<sequence length="89" mass="10374">MRGLHLLLQHESLIRTFTGEVKQASYCISRSYLWHYNRQIQALTWKASEEGSSVASTKSRRPFPGFLHVRVLRTTAATMYLVRSQNNKY</sequence>
<protein>
    <submittedName>
        <fullName evidence="1">Uncharacterized protein</fullName>
    </submittedName>
</protein>
<proteinExistence type="predicted"/>
<dbReference type="EMBL" id="CM010719">
    <property type="protein sequence ID" value="RZC61588.1"/>
    <property type="molecule type" value="Genomic_DNA"/>
</dbReference>
<reference evidence="1 2" key="1">
    <citation type="journal article" date="2018" name="Science">
        <title>The opium poppy genome and morphinan production.</title>
        <authorList>
            <person name="Guo L."/>
            <person name="Winzer T."/>
            <person name="Yang X."/>
            <person name="Li Y."/>
            <person name="Ning Z."/>
            <person name="He Z."/>
            <person name="Teodor R."/>
            <person name="Lu Y."/>
            <person name="Bowser T.A."/>
            <person name="Graham I.A."/>
            <person name="Ye K."/>
        </authorList>
    </citation>
    <scope>NUCLEOTIDE SEQUENCE [LARGE SCALE GENOMIC DNA]</scope>
    <source>
        <strain evidence="2">cv. HN1</strain>
        <tissue evidence="1">Leaves</tissue>
    </source>
</reference>
<dbReference type="Proteomes" id="UP000316621">
    <property type="component" value="Chromosome 5"/>
</dbReference>
<gene>
    <name evidence="1" type="ORF">C5167_023342</name>
</gene>
<organism evidence="1 2">
    <name type="scientific">Papaver somniferum</name>
    <name type="common">Opium poppy</name>
    <dbReference type="NCBI Taxonomy" id="3469"/>
    <lineage>
        <taxon>Eukaryota</taxon>
        <taxon>Viridiplantae</taxon>
        <taxon>Streptophyta</taxon>
        <taxon>Embryophyta</taxon>
        <taxon>Tracheophyta</taxon>
        <taxon>Spermatophyta</taxon>
        <taxon>Magnoliopsida</taxon>
        <taxon>Ranunculales</taxon>
        <taxon>Papaveraceae</taxon>
        <taxon>Papaveroideae</taxon>
        <taxon>Papaver</taxon>
    </lineage>
</organism>
<evidence type="ECO:0000313" key="2">
    <source>
        <dbReference type="Proteomes" id="UP000316621"/>
    </source>
</evidence>
<dbReference type="Gramene" id="RZC61588">
    <property type="protein sequence ID" value="RZC61588"/>
    <property type="gene ID" value="C5167_023342"/>
</dbReference>
<name>A0A4Y7JP59_PAPSO</name>
<evidence type="ECO:0000313" key="1">
    <source>
        <dbReference type="EMBL" id="RZC61588.1"/>
    </source>
</evidence>
<keyword evidence="2" id="KW-1185">Reference proteome</keyword>
<dbReference type="AlphaFoldDB" id="A0A4Y7JP59"/>